<dbReference type="EMBL" id="AP014545">
    <property type="protein sequence ID" value="BBB25252.1"/>
    <property type="molecule type" value="Genomic_DNA"/>
</dbReference>
<name>A0A7R6P892_9GAMM</name>
<protein>
    <recommendedName>
        <fullName evidence="5">DUF3530 domain-containing protein</fullName>
    </recommendedName>
</protein>
<dbReference type="Pfam" id="PF12048">
    <property type="entry name" value="DUF3530"/>
    <property type="match status" value="1"/>
</dbReference>
<evidence type="ECO:0000313" key="4">
    <source>
        <dbReference type="Proteomes" id="UP000595663"/>
    </source>
</evidence>
<sequence>MKLIKPLIFTLFLSPAVALSAAEDTEAETPSAVPAASESTDITRVMPKPTQQRQADLALEQDIETEAIWLELNNQKQLALLQKAASASPVGSIMIFPDRDTGADWPSIVHPLRTQMTAFEWNTLSLSLPEHPPTVIPQRTLPALQARGLIQTTDTAEEVTESTEETATSTTDTTQVTTQATSQDEGQIANYNTQIIELGQLATDQLSNLDGKLTIILGIGEGATWAMHYFTQDEKQEDRFLVLLDAVQPRDDSAPNLLKMIADTEAPVLDLWFNRNQYKRQQAELRKRAALRSSNKGYQQVRLNQRSNDPRREPLWLTRQLRGILKNRILDKEPLVPALPSKAEPMVLTPGS</sequence>
<feature type="chain" id="PRO_5032717984" description="DUF3530 domain-containing protein" evidence="2">
    <location>
        <begin position="22"/>
        <end position="352"/>
    </location>
</feature>
<keyword evidence="4" id="KW-1185">Reference proteome</keyword>
<dbReference type="OrthoDB" id="6193602at2"/>
<evidence type="ECO:0000256" key="2">
    <source>
        <dbReference type="SAM" id="SignalP"/>
    </source>
</evidence>
<accession>A0A7R6P892</accession>
<dbReference type="Proteomes" id="UP000595663">
    <property type="component" value="Chromosome"/>
</dbReference>
<organism evidence="3 4">
    <name type="scientific">Amphritea japonica ATCC BAA-1530</name>
    <dbReference type="NCBI Taxonomy" id="1278309"/>
    <lineage>
        <taxon>Bacteria</taxon>
        <taxon>Pseudomonadati</taxon>
        <taxon>Pseudomonadota</taxon>
        <taxon>Gammaproteobacteria</taxon>
        <taxon>Oceanospirillales</taxon>
        <taxon>Oceanospirillaceae</taxon>
        <taxon>Amphritea</taxon>
    </lineage>
</organism>
<evidence type="ECO:0000256" key="1">
    <source>
        <dbReference type="SAM" id="MobiDB-lite"/>
    </source>
</evidence>
<reference evidence="3 4" key="1">
    <citation type="journal article" date="2008" name="Int. J. Syst. Evol. Microbiol.">
        <title>Amphritea japonica sp. nov. and Amphritea balenae sp. nov., isolated from the sediment adjacent to sperm whale carcasses off Kagoshima, Japan.</title>
        <authorList>
            <person name="Miyazaki M."/>
            <person name="Nogi Y."/>
            <person name="Fujiwara Y."/>
            <person name="Kawato M."/>
            <person name="Nagahama T."/>
            <person name="Kubokawa K."/>
            <person name="Horikoshi K."/>
        </authorList>
    </citation>
    <scope>NUCLEOTIDE SEQUENCE [LARGE SCALE GENOMIC DNA]</scope>
    <source>
        <strain evidence="3 4">ATCC BAA-1530</strain>
    </source>
</reference>
<proteinExistence type="predicted"/>
<feature type="compositionally biased region" description="Acidic residues" evidence="1">
    <location>
        <begin position="155"/>
        <end position="164"/>
    </location>
</feature>
<dbReference type="AlphaFoldDB" id="A0A7R6P892"/>
<keyword evidence="2" id="KW-0732">Signal</keyword>
<feature type="signal peptide" evidence="2">
    <location>
        <begin position="1"/>
        <end position="21"/>
    </location>
</feature>
<evidence type="ECO:0000313" key="3">
    <source>
        <dbReference type="EMBL" id="BBB25252.1"/>
    </source>
</evidence>
<dbReference type="RefSeq" id="WP_019622894.1">
    <property type="nucleotide sequence ID" value="NZ_AP014545.1"/>
</dbReference>
<dbReference type="KEGG" id="ajp:AMJAP_0653"/>
<feature type="region of interest" description="Disordered" evidence="1">
    <location>
        <begin position="154"/>
        <end position="173"/>
    </location>
</feature>
<evidence type="ECO:0008006" key="5">
    <source>
        <dbReference type="Google" id="ProtNLM"/>
    </source>
</evidence>
<dbReference type="InterPro" id="IPR022529">
    <property type="entry name" value="DUF3530"/>
</dbReference>
<gene>
    <name evidence="3" type="ORF">AMJAP_0653</name>
</gene>